<proteinExistence type="predicted"/>
<dbReference type="Gramene" id="TVU01428">
    <property type="protein sequence ID" value="TVU01428"/>
    <property type="gene ID" value="EJB05_53141"/>
</dbReference>
<dbReference type="InterPro" id="IPR006476">
    <property type="entry name" value="CHP01589_pln"/>
</dbReference>
<dbReference type="EMBL" id="RWGY01000447">
    <property type="protein sequence ID" value="TVU01428.1"/>
    <property type="molecule type" value="Genomic_DNA"/>
</dbReference>
<dbReference type="AlphaFoldDB" id="A0A5J9SR34"/>
<organism evidence="2 3">
    <name type="scientific">Eragrostis curvula</name>
    <name type="common">weeping love grass</name>
    <dbReference type="NCBI Taxonomy" id="38414"/>
    <lineage>
        <taxon>Eukaryota</taxon>
        <taxon>Viridiplantae</taxon>
        <taxon>Streptophyta</taxon>
        <taxon>Embryophyta</taxon>
        <taxon>Tracheophyta</taxon>
        <taxon>Spermatophyta</taxon>
        <taxon>Magnoliopsida</taxon>
        <taxon>Liliopsida</taxon>
        <taxon>Poales</taxon>
        <taxon>Poaceae</taxon>
        <taxon>PACMAD clade</taxon>
        <taxon>Chloridoideae</taxon>
        <taxon>Eragrostideae</taxon>
        <taxon>Eragrostidinae</taxon>
        <taxon>Eragrostis</taxon>
    </lineage>
</organism>
<evidence type="ECO:0000313" key="2">
    <source>
        <dbReference type="EMBL" id="TVU01428.1"/>
    </source>
</evidence>
<comment type="caution">
    <text evidence="2">The sequence shown here is derived from an EMBL/GenBank/DDBJ whole genome shotgun (WGS) entry which is preliminary data.</text>
</comment>
<gene>
    <name evidence="2" type="ORF">EJB05_53141</name>
</gene>
<evidence type="ECO:0000313" key="3">
    <source>
        <dbReference type="Proteomes" id="UP000324897"/>
    </source>
</evidence>
<sequence>MSGSQVVPVGGSGNAADKEAEDARRFILQVKRTVERCVAQGMNKEQMFRAIREEGLHPGAAFAVYKELRRQNRGFFREYYCMIDLKEQRERLDRLILAYRTGGRSNAVQDGVHVPPETATTLSMLEWADQQSMQAWLSDSGHQLAPAEPWSVQAARLPTGEQLVPNHGEQPVANAVVAWPQQALHLTAWQQLLNHEQHTANRAFHEPAWPSQAFHLPVAQSLRNHVETVANGGFPGLVWPQQEVHLPAGQQLLHNHQQPVHLPTAQLHYHEQSAAMANGLPTLTSAAGLLNDAMMDPWHLPHGSLGSWQGQQPEPMKQWWRDDASANPSSSLSEPAENRNYKTNISFHEHLQ</sequence>
<dbReference type="OrthoDB" id="10562478at2759"/>
<evidence type="ECO:0000256" key="1">
    <source>
        <dbReference type="SAM" id="MobiDB-lite"/>
    </source>
</evidence>
<reference evidence="2 3" key="1">
    <citation type="journal article" date="2019" name="Sci. Rep.">
        <title>A high-quality genome of Eragrostis curvula grass provides insights into Poaceae evolution and supports new strategies to enhance forage quality.</title>
        <authorList>
            <person name="Carballo J."/>
            <person name="Santos B.A.C.M."/>
            <person name="Zappacosta D."/>
            <person name="Garbus I."/>
            <person name="Selva J.P."/>
            <person name="Gallo C.A."/>
            <person name="Diaz A."/>
            <person name="Albertini E."/>
            <person name="Caccamo M."/>
            <person name="Echenique V."/>
        </authorList>
    </citation>
    <scope>NUCLEOTIDE SEQUENCE [LARGE SCALE GENOMIC DNA]</scope>
    <source>
        <strain evidence="3">cv. Victoria</strain>
        <tissue evidence="2">Leaf</tissue>
    </source>
</reference>
<protein>
    <submittedName>
        <fullName evidence="2">Uncharacterized protein</fullName>
    </submittedName>
</protein>
<dbReference type="Pfam" id="PF09713">
    <property type="entry name" value="A_thal_3526"/>
    <property type="match status" value="1"/>
</dbReference>
<dbReference type="Proteomes" id="UP000324897">
    <property type="component" value="Unassembled WGS sequence"/>
</dbReference>
<feature type="region of interest" description="Disordered" evidence="1">
    <location>
        <begin position="302"/>
        <end position="352"/>
    </location>
</feature>
<accession>A0A5J9SR34</accession>
<name>A0A5J9SR34_9POAL</name>
<keyword evidence="3" id="KW-1185">Reference proteome</keyword>